<dbReference type="InterPro" id="IPR000182">
    <property type="entry name" value="GNAT_dom"/>
</dbReference>
<accession>A0A6G1X588</accession>
<reference evidence="2 3" key="1">
    <citation type="submission" date="2019-11" db="EMBL/GenBank/DDBJ databases">
        <authorList>
            <person name="Li J."/>
        </authorList>
    </citation>
    <scope>NUCLEOTIDE SEQUENCE [LARGE SCALE GENOMIC DNA]</scope>
    <source>
        <strain evidence="2 3">J4</strain>
    </source>
</reference>
<protein>
    <submittedName>
        <fullName evidence="2">GNAT family N-acetyltransferase</fullName>
    </submittedName>
</protein>
<evidence type="ECO:0000259" key="1">
    <source>
        <dbReference type="PROSITE" id="PS51186"/>
    </source>
</evidence>
<keyword evidence="2" id="KW-0808">Transferase</keyword>
<dbReference type="SUPFAM" id="SSF55729">
    <property type="entry name" value="Acyl-CoA N-acyltransferases (Nat)"/>
    <property type="match status" value="1"/>
</dbReference>
<dbReference type="PANTHER" id="PTHR43792">
    <property type="entry name" value="GNAT FAMILY, PUTATIVE (AFU_ORTHOLOGUE AFUA_3G00765)-RELATED-RELATED"/>
    <property type="match status" value="1"/>
</dbReference>
<dbReference type="PROSITE" id="PS51186">
    <property type="entry name" value="GNAT"/>
    <property type="match status" value="1"/>
</dbReference>
<sequence length="168" mass="19222">MPVITTDRLKLITFTVDMMCASLQGKEAFEKISNYYVDDEYPMEDYKQLLPYKIDRFQQFPEEMEWEGIIIHRDSQTIMGDMGFKGGPNSEGVMDLGYSIVTSYQGKGYATEMAKAMVEWGLRQPRVNRITASCDESNLPSIRVLEKAGFKRVGKEEQEIYWSIAGGD</sequence>
<name>A0A6G1X588_9BACI</name>
<dbReference type="Pfam" id="PF13302">
    <property type="entry name" value="Acetyltransf_3"/>
    <property type="match status" value="1"/>
</dbReference>
<dbReference type="PANTHER" id="PTHR43792:SF13">
    <property type="entry name" value="ACETYLTRANSFERASE"/>
    <property type="match status" value="1"/>
</dbReference>
<evidence type="ECO:0000313" key="3">
    <source>
        <dbReference type="Proteomes" id="UP000480185"/>
    </source>
</evidence>
<dbReference type="EMBL" id="WJNH01000003">
    <property type="protein sequence ID" value="MRG86066.1"/>
    <property type="molecule type" value="Genomic_DNA"/>
</dbReference>
<dbReference type="GO" id="GO:0016747">
    <property type="term" value="F:acyltransferase activity, transferring groups other than amino-acyl groups"/>
    <property type="evidence" value="ECO:0007669"/>
    <property type="project" value="InterPro"/>
</dbReference>
<dbReference type="Gene3D" id="3.40.630.30">
    <property type="match status" value="1"/>
</dbReference>
<comment type="caution">
    <text evidence="2">The sequence shown here is derived from an EMBL/GenBank/DDBJ whole genome shotgun (WGS) entry which is preliminary data.</text>
</comment>
<proteinExistence type="predicted"/>
<dbReference type="InterPro" id="IPR051531">
    <property type="entry name" value="N-acetyltransferase"/>
</dbReference>
<evidence type="ECO:0000313" key="2">
    <source>
        <dbReference type="EMBL" id="MRG86066.1"/>
    </source>
</evidence>
<gene>
    <name evidence="2" type="ORF">GH754_06960</name>
</gene>
<feature type="domain" description="N-acetyltransferase" evidence="1">
    <location>
        <begin position="30"/>
        <end position="168"/>
    </location>
</feature>
<organism evidence="2 3">
    <name type="scientific">Salinibacillus xinjiangensis</name>
    <dbReference type="NCBI Taxonomy" id="1229268"/>
    <lineage>
        <taxon>Bacteria</taxon>
        <taxon>Bacillati</taxon>
        <taxon>Bacillota</taxon>
        <taxon>Bacilli</taxon>
        <taxon>Bacillales</taxon>
        <taxon>Bacillaceae</taxon>
        <taxon>Salinibacillus</taxon>
    </lineage>
</organism>
<keyword evidence="3" id="KW-1185">Reference proteome</keyword>
<dbReference type="AlphaFoldDB" id="A0A6G1X588"/>
<dbReference type="InterPro" id="IPR016181">
    <property type="entry name" value="Acyl_CoA_acyltransferase"/>
</dbReference>
<dbReference type="Proteomes" id="UP000480185">
    <property type="component" value="Unassembled WGS sequence"/>
</dbReference>
<dbReference type="OrthoDB" id="452315at2"/>